<dbReference type="RefSeq" id="WP_075071975.1">
    <property type="nucleotide sequence ID" value="NZ_DF967972.1"/>
</dbReference>
<proteinExistence type="inferred from homology"/>
<comment type="catalytic activity">
    <reaction evidence="4">
        <text>a 2-deoxystreptamine antibiotic + acetyl-CoA = an N(3)-acetyl-2-deoxystreptamine antibiotic + CoA + H(+)</text>
        <dbReference type="Rhea" id="RHEA:12665"/>
        <dbReference type="ChEBI" id="CHEBI:15378"/>
        <dbReference type="ChEBI" id="CHEBI:57287"/>
        <dbReference type="ChEBI" id="CHEBI:57288"/>
        <dbReference type="ChEBI" id="CHEBI:57921"/>
        <dbReference type="ChEBI" id="CHEBI:77452"/>
        <dbReference type="EC" id="2.3.1.81"/>
    </reaction>
</comment>
<dbReference type="AlphaFoldDB" id="A0A0S7BEX4"/>
<evidence type="ECO:0000313" key="5">
    <source>
        <dbReference type="EMBL" id="GAP12562.1"/>
    </source>
</evidence>
<gene>
    <name evidence="5" type="ORF">LARV_00298</name>
</gene>
<dbReference type="PANTHER" id="PTHR11104:SF0">
    <property type="entry name" value="SPBETA PROPHAGE-DERIVED AMINOGLYCOSIDE N(3')-ACETYLTRANSFERASE-LIKE PROTEIN YOKD"/>
    <property type="match status" value="1"/>
</dbReference>
<dbReference type="GO" id="GO:0046353">
    <property type="term" value="F:aminoglycoside 3-N-acetyltransferase activity"/>
    <property type="evidence" value="ECO:0007669"/>
    <property type="project" value="UniProtKB-EC"/>
</dbReference>
<keyword evidence="2 4" id="KW-0808">Transferase</keyword>
<sequence length="266" mass="28472">MLSYRDLVSGLKQINLDAHTPVIAHASLSAFGEIRGGADALLGALLSQVGGLMMPTFTYTTMITPQEGPAENGMAYGSGEDQNRMAEFYSPDMPADRLMGVTAEMLRRHTQARRSTHPILSFSGLNVDDALEAQTLAEPLAPIEALADQGGWVVLLGVDHTCNTSLHVAEKRAGRTQFIRWALTQEGVRACPGFPGCSNGFEAIQPLLSGITRSVTIGSAEVRAIPLVPMLDIAAGWIREDPLALLCSSPDCERCQTIRTITAPTP</sequence>
<dbReference type="STRING" id="360412.LARV_00298"/>
<dbReference type="InterPro" id="IPR028345">
    <property type="entry name" value="Antibiotic_NAT-like"/>
</dbReference>
<keyword evidence="4" id="KW-0046">Antibiotic resistance</keyword>
<dbReference type="EC" id="2.3.1.-" evidence="4"/>
<evidence type="ECO:0000256" key="4">
    <source>
        <dbReference type="RuleBase" id="RU365031"/>
    </source>
</evidence>
<dbReference type="OrthoDB" id="7330654at2"/>
<name>A0A0S7BEX4_9CHLR</name>
<dbReference type="EMBL" id="DF967972">
    <property type="protein sequence ID" value="GAP12562.1"/>
    <property type="molecule type" value="Genomic_DNA"/>
</dbReference>
<dbReference type="Proteomes" id="UP000055060">
    <property type="component" value="Unassembled WGS sequence"/>
</dbReference>
<comment type="similarity">
    <text evidence="1 4">Belongs to the antibiotic N-acetyltransferase family.</text>
</comment>
<evidence type="ECO:0000313" key="6">
    <source>
        <dbReference type="Proteomes" id="UP000055060"/>
    </source>
</evidence>
<evidence type="ECO:0000256" key="1">
    <source>
        <dbReference type="ARBA" id="ARBA00006383"/>
    </source>
</evidence>
<protein>
    <recommendedName>
        <fullName evidence="4">Aminoglycoside N(3)-acetyltransferase</fullName>
        <ecNumber evidence="4">2.3.1.-</ecNumber>
    </recommendedName>
</protein>
<evidence type="ECO:0000256" key="2">
    <source>
        <dbReference type="ARBA" id="ARBA00022679"/>
    </source>
</evidence>
<dbReference type="PANTHER" id="PTHR11104">
    <property type="entry name" value="AMINOGLYCOSIDE N3-ACETYLTRANSFERASE"/>
    <property type="match status" value="1"/>
</dbReference>
<organism evidence="5">
    <name type="scientific">Longilinea arvoryzae</name>
    <dbReference type="NCBI Taxonomy" id="360412"/>
    <lineage>
        <taxon>Bacteria</taxon>
        <taxon>Bacillati</taxon>
        <taxon>Chloroflexota</taxon>
        <taxon>Anaerolineae</taxon>
        <taxon>Anaerolineales</taxon>
        <taxon>Anaerolineaceae</taxon>
        <taxon>Longilinea</taxon>
    </lineage>
</organism>
<dbReference type="Pfam" id="PF02522">
    <property type="entry name" value="Antibiotic_NAT"/>
    <property type="match status" value="1"/>
</dbReference>
<dbReference type="GO" id="GO:0046677">
    <property type="term" value="P:response to antibiotic"/>
    <property type="evidence" value="ECO:0007669"/>
    <property type="project" value="UniProtKB-KW"/>
</dbReference>
<evidence type="ECO:0000256" key="3">
    <source>
        <dbReference type="ARBA" id="ARBA00023315"/>
    </source>
</evidence>
<keyword evidence="3 4" id="KW-0012">Acyltransferase</keyword>
<dbReference type="SUPFAM" id="SSF110710">
    <property type="entry name" value="TTHA0583/YokD-like"/>
    <property type="match status" value="1"/>
</dbReference>
<reference evidence="5" key="1">
    <citation type="submission" date="2015-07" db="EMBL/GenBank/DDBJ databases">
        <title>Draft Genome Sequences of Anaerolinea thermolimosa IMO-1, Bellilinea caldifistulae GOMI-1, Leptolinea tardivitalis YMTK-2, Levilinea saccharolytica KIBI-1,Longilinea arvoryzae KOME-1, Previously Described as Members of the Anaerolineaceae (Chloroflexi).</title>
        <authorList>
            <person name="Sekiguchi Y."/>
            <person name="Ohashi A."/>
            <person name="Matsuura N."/>
            <person name="Tourlousse M.D."/>
        </authorList>
    </citation>
    <scope>NUCLEOTIDE SEQUENCE [LARGE SCALE GENOMIC DNA]</scope>
    <source>
        <strain evidence="5">KOME-1</strain>
    </source>
</reference>
<accession>A0A0S7BEX4</accession>
<keyword evidence="6" id="KW-1185">Reference proteome</keyword>
<dbReference type="InterPro" id="IPR003679">
    <property type="entry name" value="Amioglycoside_AcTrfase"/>
</dbReference>